<evidence type="ECO:0000313" key="3">
    <source>
        <dbReference type="Proteomes" id="UP000186817"/>
    </source>
</evidence>
<name>A0A1Q9EXS6_SYMMI</name>
<dbReference type="EMBL" id="LSRX01000046">
    <property type="protein sequence ID" value="OLQ12257.1"/>
    <property type="molecule type" value="Genomic_DNA"/>
</dbReference>
<proteinExistence type="predicted"/>
<dbReference type="OrthoDB" id="474424at2759"/>
<dbReference type="Proteomes" id="UP000186817">
    <property type="component" value="Unassembled WGS sequence"/>
</dbReference>
<dbReference type="AlphaFoldDB" id="A0A1Q9EXS6"/>
<feature type="compositionally biased region" description="Low complexity" evidence="1">
    <location>
        <begin position="15"/>
        <end position="29"/>
    </location>
</feature>
<evidence type="ECO:0000313" key="2">
    <source>
        <dbReference type="EMBL" id="OLQ12257.1"/>
    </source>
</evidence>
<reference evidence="2 3" key="1">
    <citation type="submission" date="2016-02" db="EMBL/GenBank/DDBJ databases">
        <title>Genome analysis of coral dinoflagellate symbionts highlights evolutionary adaptations to a symbiotic lifestyle.</title>
        <authorList>
            <person name="Aranda M."/>
            <person name="Li Y."/>
            <person name="Liew Y.J."/>
            <person name="Baumgarten S."/>
            <person name="Simakov O."/>
            <person name="Wilson M."/>
            <person name="Piel J."/>
            <person name="Ashoor H."/>
            <person name="Bougouffa S."/>
            <person name="Bajic V.B."/>
            <person name="Ryu T."/>
            <person name="Ravasi T."/>
            <person name="Bayer T."/>
            <person name="Micklem G."/>
            <person name="Kim H."/>
            <person name="Bhak J."/>
            <person name="Lajeunesse T.C."/>
            <person name="Voolstra C.R."/>
        </authorList>
    </citation>
    <scope>NUCLEOTIDE SEQUENCE [LARGE SCALE GENOMIC DNA]</scope>
    <source>
        <strain evidence="2 3">CCMP2467</strain>
    </source>
</reference>
<evidence type="ECO:0000256" key="1">
    <source>
        <dbReference type="SAM" id="MobiDB-lite"/>
    </source>
</evidence>
<comment type="caution">
    <text evidence="2">The sequence shown here is derived from an EMBL/GenBank/DDBJ whole genome shotgun (WGS) entry which is preliminary data.</text>
</comment>
<sequence>MAAMHFDHRSRMPTSMISDFTSESSESQSAHGRTPTPMMFNIASECSGSGSSRTASDRRSGLSSDCEELTDLAAKRQRWISLLHEGSQVRHQRCGGQVVQASVVEMSRQNDSCVLEYQALDGNGYLQNRRAYIRLTMWDTALWRVGCDAAAVMWLHQKDKDHLSCESRQGNL</sequence>
<gene>
    <name evidence="2" type="ORF">AK812_SmicGene3830</name>
</gene>
<protein>
    <submittedName>
        <fullName evidence="2">Uncharacterized protein</fullName>
    </submittedName>
</protein>
<keyword evidence="3" id="KW-1185">Reference proteome</keyword>
<accession>A0A1Q9EXS6</accession>
<organism evidence="2 3">
    <name type="scientific">Symbiodinium microadriaticum</name>
    <name type="common">Dinoflagellate</name>
    <name type="synonym">Zooxanthella microadriatica</name>
    <dbReference type="NCBI Taxonomy" id="2951"/>
    <lineage>
        <taxon>Eukaryota</taxon>
        <taxon>Sar</taxon>
        <taxon>Alveolata</taxon>
        <taxon>Dinophyceae</taxon>
        <taxon>Suessiales</taxon>
        <taxon>Symbiodiniaceae</taxon>
        <taxon>Symbiodinium</taxon>
    </lineage>
</organism>
<feature type="compositionally biased region" description="Basic and acidic residues" evidence="1">
    <location>
        <begin position="1"/>
        <end position="10"/>
    </location>
</feature>
<feature type="region of interest" description="Disordered" evidence="1">
    <location>
        <begin position="1"/>
        <end position="62"/>
    </location>
</feature>
<feature type="compositionally biased region" description="Polar residues" evidence="1">
    <location>
        <begin position="44"/>
        <end position="54"/>
    </location>
</feature>